<dbReference type="PANTHER" id="PTHR47667">
    <property type="entry name" value="REGULATOR OF TY1 TRANSPOSITION PROTEIN 107"/>
    <property type="match status" value="1"/>
</dbReference>
<feature type="compositionally biased region" description="Polar residues" evidence="1">
    <location>
        <begin position="896"/>
        <end position="906"/>
    </location>
</feature>
<dbReference type="GO" id="GO:0005634">
    <property type="term" value="C:nucleus"/>
    <property type="evidence" value="ECO:0007669"/>
    <property type="project" value="TreeGrafter"/>
</dbReference>
<feature type="region of interest" description="Disordered" evidence="1">
    <location>
        <begin position="453"/>
        <end position="473"/>
    </location>
</feature>
<dbReference type="CDD" id="cd18432">
    <property type="entry name" value="BRCT_PAXIP1_rpt6_like"/>
    <property type="match status" value="1"/>
</dbReference>
<reference evidence="3 4" key="1">
    <citation type="submission" date="2019-02" db="EMBL/GenBank/DDBJ databases">
        <title>Genome sequencing of the rare red list fungi Antrodiella citrinella (Flaviporus citrinellus).</title>
        <authorList>
            <person name="Buettner E."/>
            <person name="Kellner H."/>
        </authorList>
    </citation>
    <scope>NUCLEOTIDE SEQUENCE [LARGE SCALE GENOMIC DNA]</scope>
    <source>
        <strain evidence="3 4">DSM 108506</strain>
    </source>
</reference>
<dbReference type="SMART" id="SM00292">
    <property type="entry name" value="BRCT"/>
    <property type="match status" value="5"/>
</dbReference>
<dbReference type="CDD" id="cd18436">
    <property type="entry name" value="BRCT_BRC1_like_rpt2"/>
    <property type="match status" value="1"/>
</dbReference>
<dbReference type="Proteomes" id="UP000308730">
    <property type="component" value="Unassembled WGS sequence"/>
</dbReference>
<sequence length="1116" mass="122168">MVKVFAGVRYALSNTLNDTLAGQLATLLDANSGTPTLPSDEKLTHYISNTLPATQPIDELPEESDAYIVTSFWVERSVILAARQDESGFSPDPSLIFSGVIATATDLSYADLDVLSAGISALGGQWRSALTKDITHLFALSTGSAKYETSQQFKGDMDLKVVVPHWFDDCVRIGQQIEPGPYEWPDPKVFAPTWDREEAGKKSKLRSPQKLSPEKSAMYASVFQNGPPPEPKNVWKGFKLMLDLEMNESQFAAHEADITREGGVVVHEVEEADILIMRYRSGPNFVKAYRLNKTIGTLAWMWFVRATSRISRPTEQLLHYPVPYTPIDGFSEHKITITNYTGPDREYLKKLITILGAQFTADMTGNNTVVIAASMEGQKTHKALSWSIPVVNHVWLEDCFIQWRHVAQAHDKYTYFPPGVDFGKLLGKKGLGRSGYDPSELELIEKEVVAQEAGEPMQSNNDGDSQLPATGQSAREVEDVVMADGDMSIGAFLDHDMQMDVDDEDPSPKKKAPPKPKRAAAKPKPVPKSKPVSKAKPASRNGRSATEADEDDAPPNAGSENENEQPPPESPTITRLRVKRGVTTKKKQTTIQSDDDEPVVVVSSSKTKSPAKKSVPQDDDDESDAPPKAERKSTVKRTYGSSSKRQVPADETDLEATPPPKSPSKSSLSTPKRTVSVLVPTYDQVKSASKNSPSKTGRTVSFRAQAHETASASPKRSRVMKSKPGPSSGSPPPSVSPPPLDKRTRKTSDTRRPETPAGPSNLMGTPATLTRSPSRRSAATKATQRLREEIMPDVLNFAKELKSGNIKSMWDKSRASAKKTKELLKGKKRLSMGDGDDEEGEPDEEEQPEKKKRRKSATGAKVTGKGKGKAEAEESGEEEVEESVSEQPVKKVEKATTATGKKSGQISKKDPASIVIMTTQVTLSDDVQKVMTKLGVKFTTKPSECTHLVAKSIVRTEKFLCAMAAGPIIVTDKWVHTCVRTKHILVEDDFLLHDAQGEAKYSFTLADALERARTSGGKLFAGMTFLLTPRLPMEVKILKAVVLASGGQTTINSTPTQRTMKNNTTKFVISCPADVSIWRGLAEQGCHIYSPELLLNSALRQEIDWDNPSNKVDGSY</sequence>
<feature type="compositionally biased region" description="Polar residues" evidence="1">
    <location>
        <begin position="767"/>
        <end position="783"/>
    </location>
</feature>
<feature type="domain" description="BRCT" evidence="2">
    <location>
        <begin position="325"/>
        <end position="400"/>
    </location>
</feature>
<feature type="compositionally biased region" description="Low complexity" evidence="1">
    <location>
        <begin position="599"/>
        <end position="614"/>
    </location>
</feature>
<evidence type="ECO:0000256" key="1">
    <source>
        <dbReference type="SAM" id="MobiDB-lite"/>
    </source>
</evidence>
<feature type="domain" description="BRCT" evidence="2">
    <location>
        <begin position="925"/>
        <end position="992"/>
    </location>
</feature>
<evidence type="ECO:0000259" key="2">
    <source>
        <dbReference type="PROSITE" id="PS50172"/>
    </source>
</evidence>
<feature type="compositionally biased region" description="Polar residues" evidence="1">
    <location>
        <begin position="457"/>
        <end position="473"/>
    </location>
</feature>
<feature type="compositionally biased region" description="Low complexity" evidence="1">
    <location>
        <begin position="663"/>
        <end position="674"/>
    </location>
</feature>
<dbReference type="Pfam" id="PF12738">
    <property type="entry name" value="PTCB-BRCT"/>
    <property type="match status" value="1"/>
</dbReference>
<dbReference type="InterPro" id="IPR001357">
    <property type="entry name" value="BRCT_dom"/>
</dbReference>
<feature type="compositionally biased region" description="Pro residues" evidence="1">
    <location>
        <begin position="729"/>
        <end position="739"/>
    </location>
</feature>
<dbReference type="InterPro" id="IPR036420">
    <property type="entry name" value="BRCT_dom_sf"/>
</dbReference>
<feature type="compositionally biased region" description="Basic and acidic residues" evidence="1">
    <location>
        <begin position="740"/>
        <end position="754"/>
    </location>
</feature>
<dbReference type="OrthoDB" id="342264at2759"/>
<dbReference type="SUPFAM" id="SSF52113">
    <property type="entry name" value="BRCT domain"/>
    <property type="match status" value="4"/>
</dbReference>
<proteinExistence type="predicted"/>
<keyword evidence="4" id="KW-1185">Reference proteome</keyword>
<dbReference type="CDD" id="cd17743">
    <property type="entry name" value="BRCT_BRC1_like_rpt5"/>
    <property type="match status" value="1"/>
</dbReference>
<dbReference type="Pfam" id="PF16589">
    <property type="entry name" value="BRCT_2"/>
    <property type="match status" value="1"/>
</dbReference>
<feature type="compositionally biased region" description="Basic residues" evidence="1">
    <location>
        <begin position="576"/>
        <end position="588"/>
    </location>
</feature>
<accession>A0A4V3XIC4</accession>
<dbReference type="EMBL" id="SGPM01000166">
    <property type="protein sequence ID" value="THH28633.1"/>
    <property type="molecule type" value="Genomic_DNA"/>
</dbReference>
<feature type="compositionally biased region" description="Acidic residues" evidence="1">
    <location>
        <begin position="834"/>
        <end position="847"/>
    </location>
</feature>
<feature type="region of interest" description="Disordered" evidence="1">
    <location>
        <begin position="499"/>
        <end position="908"/>
    </location>
</feature>
<dbReference type="Pfam" id="PF16770">
    <property type="entry name" value="RTT107_BRCT_5"/>
    <property type="match status" value="1"/>
</dbReference>
<feature type="compositionally biased region" description="Basic residues" evidence="1">
    <location>
        <begin position="509"/>
        <end position="533"/>
    </location>
</feature>
<feature type="domain" description="BRCT" evidence="2">
    <location>
        <begin position="92"/>
        <end position="184"/>
    </location>
</feature>
<dbReference type="GO" id="GO:1990683">
    <property type="term" value="P:DNA double-strand break attachment to nuclear envelope"/>
    <property type="evidence" value="ECO:0007669"/>
    <property type="project" value="TreeGrafter"/>
</dbReference>
<evidence type="ECO:0000313" key="3">
    <source>
        <dbReference type="EMBL" id="THH28633.1"/>
    </source>
</evidence>
<dbReference type="PROSITE" id="PS50172">
    <property type="entry name" value="BRCT"/>
    <property type="match status" value="3"/>
</dbReference>
<protein>
    <recommendedName>
        <fullName evidence="2">BRCT domain-containing protein</fullName>
    </recommendedName>
</protein>
<dbReference type="PANTHER" id="PTHR47667:SF1">
    <property type="entry name" value="REGULATOR OF TY1 TRANSPOSITION PROTEIN 107"/>
    <property type="match status" value="1"/>
</dbReference>
<dbReference type="GO" id="GO:0035361">
    <property type="term" value="C:Cul8-RING ubiquitin ligase complex"/>
    <property type="evidence" value="ECO:0007669"/>
    <property type="project" value="TreeGrafter"/>
</dbReference>
<dbReference type="AlphaFoldDB" id="A0A4V3XIC4"/>
<name>A0A4V3XIC4_9APHY</name>
<dbReference type="InterPro" id="IPR053036">
    <property type="entry name" value="CellCycle_DNARepair_Reg"/>
</dbReference>
<evidence type="ECO:0000313" key="4">
    <source>
        <dbReference type="Proteomes" id="UP000308730"/>
    </source>
</evidence>
<comment type="caution">
    <text evidence="3">The sequence shown here is derived from an EMBL/GenBank/DDBJ whole genome shotgun (WGS) entry which is preliminary data.</text>
</comment>
<gene>
    <name evidence="3" type="ORF">EUX98_g5551</name>
</gene>
<dbReference type="Gene3D" id="3.40.50.10190">
    <property type="entry name" value="BRCT domain"/>
    <property type="match status" value="4"/>
</dbReference>
<organism evidence="3 4">
    <name type="scientific">Antrodiella citrinella</name>
    <dbReference type="NCBI Taxonomy" id="2447956"/>
    <lineage>
        <taxon>Eukaryota</taxon>
        <taxon>Fungi</taxon>
        <taxon>Dikarya</taxon>
        <taxon>Basidiomycota</taxon>
        <taxon>Agaricomycotina</taxon>
        <taxon>Agaricomycetes</taxon>
        <taxon>Polyporales</taxon>
        <taxon>Steccherinaceae</taxon>
        <taxon>Antrodiella</taxon>
    </lineage>
</organism>
<feature type="compositionally biased region" description="Polar residues" evidence="1">
    <location>
        <begin position="684"/>
        <end position="699"/>
    </location>
</feature>
<feature type="compositionally biased region" description="Basic and acidic residues" evidence="1">
    <location>
        <begin position="809"/>
        <end position="825"/>
    </location>
</feature>
<feature type="compositionally biased region" description="Acidic residues" evidence="1">
    <location>
        <begin position="873"/>
        <end position="884"/>
    </location>
</feature>
<dbReference type="GO" id="GO:0006302">
    <property type="term" value="P:double-strand break repair"/>
    <property type="evidence" value="ECO:0007669"/>
    <property type="project" value="TreeGrafter"/>
</dbReference>